<feature type="transmembrane region" description="Helical" evidence="3">
    <location>
        <begin position="391"/>
        <end position="408"/>
    </location>
</feature>
<dbReference type="EMBL" id="SDMK01000003">
    <property type="protein sequence ID" value="RXS94499.1"/>
    <property type="molecule type" value="Genomic_DNA"/>
</dbReference>
<feature type="transmembrane region" description="Helical" evidence="3">
    <location>
        <begin position="250"/>
        <end position="268"/>
    </location>
</feature>
<reference evidence="4 5" key="1">
    <citation type="journal article" date="2016" name="Int. J. Syst. Evol. Microbiol.">
        <title>Acidipila dinghuensis sp. nov., an acidobacterium isolated from forest soil.</title>
        <authorList>
            <person name="Jiang Y.W."/>
            <person name="Wang J."/>
            <person name="Chen M.H."/>
            <person name="Lv Y.Y."/>
            <person name="Qiu L.H."/>
        </authorList>
    </citation>
    <scope>NUCLEOTIDE SEQUENCE [LARGE SCALE GENOMIC DNA]</scope>
    <source>
        <strain evidence="4 5">DHOF10</strain>
    </source>
</reference>
<keyword evidence="1" id="KW-0175">Coiled coil</keyword>
<feature type="transmembrane region" description="Helical" evidence="3">
    <location>
        <begin position="148"/>
        <end position="168"/>
    </location>
</feature>
<keyword evidence="3" id="KW-0812">Transmembrane</keyword>
<feature type="transmembrane region" description="Helical" evidence="3">
    <location>
        <begin position="202"/>
        <end position="219"/>
    </location>
</feature>
<gene>
    <name evidence="4" type="ORF">ESZ00_15645</name>
</gene>
<dbReference type="PANTHER" id="PTHR38434">
    <property type="entry name" value="BLL2549 PROTEIN"/>
    <property type="match status" value="1"/>
</dbReference>
<dbReference type="AlphaFoldDB" id="A0A4Q1SBU8"/>
<dbReference type="OrthoDB" id="111501at2"/>
<name>A0A4Q1SBU8_9BACT</name>
<accession>A0A4Q1SBU8</accession>
<feature type="coiled-coil region" evidence="1">
    <location>
        <begin position="1"/>
        <end position="28"/>
    </location>
</feature>
<feature type="transmembrane region" description="Helical" evidence="3">
    <location>
        <begin position="420"/>
        <end position="438"/>
    </location>
</feature>
<feature type="transmembrane region" description="Helical" evidence="3">
    <location>
        <begin position="317"/>
        <end position="338"/>
    </location>
</feature>
<feature type="transmembrane region" description="Helical" evidence="3">
    <location>
        <begin position="91"/>
        <end position="110"/>
    </location>
</feature>
<feature type="transmembrane region" description="Helical" evidence="3">
    <location>
        <begin position="225"/>
        <end position="243"/>
    </location>
</feature>
<sequence length="620" mass="67655">MAGMTEDENELRREIAALRARVERLEQLARPEAAARFQASTAVPAPPDPESRAIPASAPLPSPPWQPAANQESLRAAVAGPSLETKIGSQLFNRIGIIAVLIGVAWFLKLAIDNGWIGPAARVLIGLAAGAGVAVLAERFRRKGYQAFAYSLQAVATGVLYLSLWAAYSVFHLVPGSVTFLCMALVTAMNTWLSWSQSSEVLAFYAAVGGFLTPLLLSAHASEELVLFGYLLLLDAGVIALLAARPWARLLLAAFAGTTFYAVGWYASSYEDERFGVTLFFVLVFFLIFAVSPVLLLRRVRSAETEPVHPFEESLALRLLPAFNALVAFSEMFMLFGHSPYESWREWIPLPFVAFYLGLQRLRGTRSNAMELALAGAFATVAIPMEAHGRWVAIGWFLEFGLLTWFAARRGEKALREPGTLRWVASGVLVLAVLALIAPVEAWHPPVAGPLVLNTRFASWLAGAVISAWAMRMGLMAARGEHKHSEDWKNFAAVSGLAATALLLIAVCMEIHAYWAGQGGLLVDQIGEQFTYSAWFMVAGAALLAMGFWRKSAFLRWQALVLLSLSIAKVFLFDTRQLDQGYRILSFLGLGALLLTVSFAYQKDWLSLRGSGGKKDSPQA</sequence>
<feature type="transmembrane region" description="Helical" evidence="3">
    <location>
        <begin position="274"/>
        <end position="297"/>
    </location>
</feature>
<keyword evidence="3" id="KW-1133">Transmembrane helix</keyword>
<feature type="transmembrane region" description="Helical" evidence="3">
    <location>
        <begin position="490"/>
        <end position="515"/>
    </location>
</feature>
<evidence type="ECO:0000313" key="4">
    <source>
        <dbReference type="EMBL" id="RXS94499.1"/>
    </source>
</evidence>
<evidence type="ECO:0000256" key="3">
    <source>
        <dbReference type="SAM" id="Phobius"/>
    </source>
</evidence>
<dbReference type="PANTHER" id="PTHR38434:SF1">
    <property type="entry name" value="BLL2549 PROTEIN"/>
    <property type="match status" value="1"/>
</dbReference>
<feature type="transmembrane region" description="Helical" evidence="3">
    <location>
        <begin position="116"/>
        <end position="136"/>
    </location>
</feature>
<feature type="transmembrane region" description="Helical" evidence="3">
    <location>
        <begin position="584"/>
        <end position="601"/>
    </location>
</feature>
<dbReference type="Pfam" id="PF10101">
    <property type="entry name" value="DUF2339"/>
    <property type="match status" value="2"/>
</dbReference>
<organism evidence="4 5">
    <name type="scientific">Silvibacterium dinghuense</name>
    <dbReference type="NCBI Taxonomy" id="1560006"/>
    <lineage>
        <taxon>Bacteria</taxon>
        <taxon>Pseudomonadati</taxon>
        <taxon>Acidobacteriota</taxon>
        <taxon>Terriglobia</taxon>
        <taxon>Terriglobales</taxon>
        <taxon>Acidobacteriaceae</taxon>
        <taxon>Silvibacterium</taxon>
    </lineage>
</organism>
<feature type="transmembrane region" description="Helical" evidence="3">
    <location>
        <begin position="174"/>
        <end position="195"/>
    </location>
</feature>
<feature type="transmembrane region" description="Helical" evidence="3">
    <location>
        <begin position="530"/>
        <end position="549"/>
    </location>
</feature>
<feature type="region of interest" description="Disordered" evidence="2">
    <location>
        <begin position="33"/>
        <end position="68"/>
    </location>
</feature>
<keyword evidence="5" id="KW-1185">Reference proteome</keyword>
<evidence type="ECO:0000256" key="2">
    <source>
        <dbReference type="SAM" id="MobiDB-lite"/>
    </source>
</evidence>
<dbReference type="InterPro" id="IPR019286">
    <property type="entry name" value="DUF2339_TM"/>
</dbReference>
<protein>
    <submittedName>
        <fullName evidence="4">DUF2339 domain-containing protein</fullName>
    </submittedName>
</protein>
<comment type="caution">
    <text evidence="4">The sequence shown here is derived from an EMBL/GenBank/DDBJ whole genome shotgun (WGS) entry which is preliminary data.</text>
</comment>
<evidence type="ECO:0000313" key="5">
    <source>
        <dbReference type="Proteomes" id="UP000290253"/>
    </source>
</evidence>
<keyword evidence="3" id="KW-0472">Membrane</keyword>
<dbReference type="Proteomes" id="UP000290253">
    <property type="component" value="Unassembled WGS sequence"/>
</dbReference>
<evidence type="ECO:0000256" key="1">
    <source>
        <dbReference type="SAM" id="Coils"/>
    </source>
</evidence>
<feature type="transmembrane region" description="Helical" evidence="3">
    <location>
        <begin position="458"/>
        <end position="478"/>
    </location>
</feature>
<proteinExistence type="predicted"/>